<dbReference type="Proteomes" id="UP001497512">
    <property type="component" value="Chromosome 6"/>
</dbReference>
<evidence type="ECO:0000313" key="1">
    <source>
        <dbReference type="EMBL" id="CAK9229386.1"/>
    </source>
</evidence>
<protein>
    <submittedName>
        <fullName evidence="1">Uncharacterized protein</fullName>
    </submittedName>
</protein>
<evidence type="ECO:0000313" key="2">
    <source>
        <dbReference type="Proteomes" id="UP001497512"/>
    </source>
</evidence>
<organism evidence="1 2">
    <name type="scientific">Sphagnum troendelagicum</name>
    <dbReference type="NCBI Taxonomy" id="128251"/>
    <lineage>
        <taxon>Eukaryota</taxon>
        <taxon>Viridiplantae</taxon>
        <taxon>Streptophyta</taxon>
        <taxon>Embryophyta</taxon>
        <taxon>Bryophyta</taxon>
        <taxon>Sphagnophytina</taxon>
        <taxon>Sphagnopsida</taxon>
        <taxon>Sphagnales</taxon>
        <taxon>Sphagnaceae</taxon>
        <taxon>Sphagnum</taxon>
    </lineage>
</organism>
<proteinExistence type="predicted"/>
<name>A0ABP0UVA3_9BRYO</name>
<accession>A0ABP0UVA3</accession>
<dbReference type="EMBL" id="OZ019898">
    <property type="protein sequence ID" value="CAK9229386.1"/>
    <property type="molecule type" value="Genomic_DNA"/>
</dbReference>
<keyword evidence="2" id="KW-1185">Reference proteome</keyword>
<sequence>MDKHMGAREGWHVMSWHGIAWDDMAAFSRAVEGSGLVQKEGGPGGGNRTLEEGEAKLAAYDDGGRRGWSAYPDGWMNEHGVWMN</sequence>
<reference evidence="1" key="1">
    <citation type="submission" date="2024-02" db="EMBL/GenBank/DDBJ databases">
        <authorList>
            <consortium name="ELIXIR-Norway"/>
            <consortium name="Elixir Norway"/>
        </authorList>
    </citation>
    <scope>NUCLEOTIDE SEQUENCE</scope>
</reference>
<gene>
    <name evidence="1" type="ORF">CSSPTR1EN2_LOCUS19707</name>
</gene>